<dbReference type="PANTHER" id="PTHR33048">
    <property type="entry name" value="PTH11-LIKE INTEGRAL MEMBRANE PROTEIN (AFU_ORTHOLOGUE AFUA_5G11245)"/>
    <property type="match status" value="1"/>
</dbReference>
<dbReference type="Pfam" id="PF20684">
    <property type="entry name" value="Fung_rhodopsin"/>
    <property type="match status" value="1"/>
</dbReference>
<feature type="transmembrane region" description="Helical" evidence="16">
    <location>
        <begin position="296"/>
        <end position="314"/>
    </location>
</feature>
<keyword evidence="6" id="KW-0325">Glycoprotein</keyword>
<feature type="compositionally biased region" description="Polar residues" evidence="15">
    <location>
        <begin position="465"/>
        <end position="474"/>
    </location>
</feature>
<comment type="similarity">
    <text evidence="13">Belongs to the SAT4 family.</text>
</comment>
<dbReference type="PROSITE" id="PS52012">
    <property type="entry name" value="CFEM"/>
    <property type="match status" value="1"/>
</dbReference>
<evidence type="ECO:0000256" key="1">
    <source>
        <dbReference type="ARBA" id="ARBA00004141"/>
    </source>
</evidence>
<keyword evidence="6" id="KW-0336">GPI-anchor</keyword>
<keyword evidence="20" id="KW-1185">Reference proteome</keyword>
<dbReference type="PANTHER" id="PTHR33048:SF143">
    <property type="entry name" value="EXTRACELLULAR MEMBRANE PROTEIN CFEM DOMAIN-CONTAINING PROTEIN-RELATED"/>
    <property type="match status" value="1"/>
</dbReference>
<comment type="subcellular location">
    <subcellularLocation>
        <location evidence="2">Membrane</location>
        <topology evidence="2">Lipid-anchor</topology>
        <topology evidence="2">GPI-anchor</topology>
    </subcellularLocation>
    <subcellularLocation>
        <location evidence="1">Membrane</location>
        <topology evidence="1">Multi-pass membrane protein</topology>
    </subcellularLocation>
    <subcellularLocation>
        <location evidence="3">Secreted</location>
    </subcellularLocation>
</comment>
<dbReference type="InterPro" id="IPR052337">
    <property type="entry name" value="SAT4-like"/>
</dbReference>
<reference evidence="19" key="1">
    <citation type="submission" date="2019-07" db="EMBL/GenBank/DDBJ databases">
        <title>Hyphodiscus hymeniophilus genome sequencing and assembly.</title>
        <authorList>
            <person name="Kramer G."/>
            <person name="Nodwell J."/>
        </authorList>
    </citation>
    <scope>NUCLEOTIDE SEQUENCE</scope>
    <source>
        <strain evidence="19">ATCC 34498</strain>
    </source>
</reference>
<comment type="caution">
    <text evidence="19">The sequence shown here is derived from an EMBL/GenBank/DDBJ whole genome shotgun (WGS) entry which is preliminary data.</text>
</comment>
<feature type="disulfide bond" evidence="14">
    <location>
        <begin position="34"/>
        <end position="74"/>
    </location>
</feature>
<feature type="disulfide bond" evidence="14">
    <location>
        <begin position="57"/>
        <end position="90"/>
    </location>
</feature>
<keyword evidence="7 16" id="KW-0812">Transmembrane</keyword>
<feature type="transmembrane region" description="Helical" evidence="16">
    <location>
        <begin position="213"/>
        <end position="234"/>
    </location>
</feature>
<keyword evidence="5" id="KW-0964">Secreted</keyword>
<feature type="transmembrane region" description="Helical" evidence="16">
    <location>
        <begin position="261"/>
        <end position="284"/>
    </location>
</feature>
<dbReference type="GO" id="GO:0098552">
    <property type="term" value="C:side of membrane"/>
    <property type="evidence" value="ECO:0007669"/>
    <property type="project" value="UniProtKB-KW"/>
</dbReference>
<evidence type="ECO:0000313" key="20">
    <source>
        <dbReference type="Proteomes" id="UP000785200"/>
    </source>
</evidence>
<comment type="caution">
    <text evidence="14">Lacks conserved residue(s) required for the propagation of feature annotation.</text>
</comment>
<feature type="transmembrane region" description="Helical" evidence="16">
    <location>
        <begin position="178"/>
        <end position="201"/>
    </location>
</feature>
<feature type="region of interest" description="Disordered" evidence="15">
    <location>
        <begin position="449"/>
        <end position="474"/>
    </location>
</feature>
<dbReference type="EMBL" id="VNKQ01000011">
    <property type="protein sequence ID" value="KAG0647987.1"/>
    <property type="molecule type" value="Genomic_DNA"/>
</dbReference>
<organism evidence="19 20">
    <name type="scientific">Hyphodiscus hymeniophilus</name>
    <dbReference type="NCBI Taxonomy" id="353542"/>
    <lineage>
        <taxon>Eukaryota</taxon>
        <taxon>Fungi</taxon>
        <taxon>Dikarya</taxon>
        <taxon>Ascomycota</taxon>
        <taxon>Pezizomycotina</taxon>
        <taxon>Leotiomycetes</taxon>
        <taxon>Helotiales</taxon>
        <taxon>Hyphodiscaceae</taxon>
        <taxon>Hyphodiscus</taxon>
    </lineage>
</organism>
<keyword evidence="10 16" id="KW-0472">Membrane</keyword>
<keyword evidence="8 17" id="KW-0732">Signal</keyword>
<dbReference type="GO" id="GO:0005576">
    <property type="term" value="C:extracellular region"/>
    <property type="evidence" value="ECO:0007669"/>
    <property type="project" value="UniProtKB-SubCell"/>
</dbReference>
<protein>
    <recommendedName>
        <fullName evidence="18">CFEM domain-containing protein</fullName>
    </recommendedName>
</protein>
<dbReference type="InterPro" id="IPR008427">
    <property type="entry name" value="Extracellular_membr_CFEM_dom"/>
</dbReference>
<feature type="disulfide bond" evidence="14">
    <location>
        <begin position="48"/>
        <end position="55"/>
    </location>
</feature>
<feature type="signal peptide" evidence="17">
    <location>
        <begin position="1"/>
        <end position="20"/>
    </location>
</feature>
<evidence type="ECO:0000256" key="17">
    <source>
        <dbReference type="SAM" id="SignalP"/>
    </source>
</evidence>
<dbReference type="Pfam" id="PF05730">
    <property type="entry name" value="CFEM"/>
    <property type="match status" value="1"/>
</dbReference>
<evidence type="ECO:0000256" key="14">
    <source>
        <dbReference type="PROSITE-ProRule" id="PRU01356"/>
    </source>
</evidence>
<dbReference type="OrthoDB" id="2496787at2759"/>
<evidence type="ECO:0000256" key="7">
    <source>
        <dbReference type="ARBA" id="ARBA00022692"/>
    </source>
</evidence>
<dbReference type="InterPro" id="IPR049326">
    <property type="entry name" value="Rhodopsin_dom_fungi"/>
</dbReference>
<feature type="chain" id="PRO_5040187698" description="CFEM domain-containing protein" evidence="17">
    <location>
        <begin position="21"/>
        <end position="474"/>
    </location>
</feature>
<evidence type="ECO:0000256" key="4">
    <source>
        <dbReference type="ARBA" id="ARBA00010031"/>
    </source>
</evidence>
<keyword evidence="12" id="KW-0449">Lipoprotein</keyword>
<dbReference type="Proteomes" id="UP000785200">
    <property type="component" value="Unassembled WGS sequence"/>
</dbReference>
<accession>A0A9P6VHE9</accession>
<keyword evidence="9 16" id="KW-1133">Transmembrane helix</keyword>
<comment type="similarity">
    <text evidence="4">Belongs to the RBT5 family.</text>
</comment>
<keyword evidence="11 14" id="KW-1015">Disulfide bond</keyword>
<dbReference type="SMART" id="SM00747">
    <property type="entry name" value="CFEM"/>
    <property type="match status" value="1"/>
</dbReference>
<evidence type="ECO:0000256" key="8">
    <source>
        <dbReference type="ARBA" id="ARBA00022729"/>
    </source>
</evidence>
<evidence type="ECO:0000256" key="11">
    <source>
        <dbReference type="ARBA" id="ARBA00023157"/>
    </source>
</evidence>
<evidence type="ECO:0000313" key="19">
    <source>
        <dbReference type="EMBL" id="KAG0647987.1"/>
    </source>
</evidence>
<evidence type="ECO:0000259" key="18">
    <source>
        <dbReference type="PROSITE" id="PS52012"/>
    </source>
</evidence>
<evidence type="ECO:0000256" key="15">
    <source>
        <dbReference type="SAM" id="MobiDB-lite"/>
    </source>
</evidence>
<gene>
    <name evidence="19" type="ORF">D0Z07_5878</name>
</gene>
<dbReference type="AlphaFoldDB" id="A0A9P6VHE9"/>
<evidence type="ECO:0000256" key="3">
    <source>
        <dbReference type="ARBA" id="ARBA00004613"/>
    </source>
</evidence>
<evidence type="ECO:0000256" key="6">
    <source>
        <dbReference type="ARBA" id="ARBA00022622"/>
    </source>
</evidence>
<proteinExistence type="inferred from homology"/>
<evidence type="ECO:0000256" key="10">
    <source>
        <dbReference type="ARBA" id="ARBA00023136"/>
    </source>
</evidence>
<evidence type="ECO:0000256" key="16">
    <source>
        <dbReference type="SAM" id="Phobius"/>
    </source>
</evidence>
<evidence type="ECO:0000256" key="2">
    <source>
        <dbReference type="ARBA" id="ARBA00004589"/>
    </source>
</evidence>
<evidence type="ECO:0000256" key="9">
    <source>
        <dbReference type="ARBA" id="ARBA00022989"/>
    </source>
</evidence>
<feature type="disulfide bond" evidence="14">
    <location>
        <begin position="38"/>
        <end position="69"/>
    </location>
</feature>
<evidence type="ECO:0000256" key="12">
    <source>
        <dbReference type="ARBA" id="ARBA00023288"/>
    </source>
</evidence>
<sequence>MRRAFHILLVLLCSIQGVLTQSSLAASIAQLPSCALLCLETAVGNSTCSATNTTCVCNDAPLQAQVTLCVTKTCTIKQGLTTKNITENLCGAPVRDKRAQFNALSITFGAVSGAAIVLRVVSKLVTRAEFGLDDYFILATFGSGIPSSVLEVHGLTSNGLGKDIWTLTPQNITDYLQAFYVMEVLYFTQVALLKLSLLFFYLRIFPAPKFRRFLWGTVIFDVAFGAAFAIGGIFQCRPVSYYWTQWDGEHEGSCLNVNAMAWANAIISIVLDVWMLGLAVSQLVKLQMHWKKKVGVGMMFAVATFVTVVSILRLQSLLRFSNSTNLTWDNLAVTQWSTVEINGKLVRFVSSKPTLVKLCQTTTNHSSQSVGIICACMPSMRVLLVRLFPKYLTSTANRSGNKYYGHGSQGHSRLGTNVSVSRAKELPSVPKDQKSIMFSQSYEVDMEDETRLVPMNDLPAGYGKSRSQGSSIEG</sequence>
<evidence type="ECO:0000256" key="13">
    <source>
        <dbReference type="ARBA" id="ARBA00038359"/>
    </source>
</evidence>
<name>A0A9P6VHE9_9HELO</name>
<feature type="domain" description="CFEM" evidence="18">
    <location>
        <begin position="7"/>
        <end position="117"/>
    </location>
</feature>
<evidence type="ECO:0000256" key="5">
    <source>
        <dbReference type="ARBA" id="ARBA00022525"/>
    </source>
</evidence>